<organism evidence="3 4">
    <name type="scientific">Rhodoferax ferrireducens</name>
    <dbReference type="NCBI Taxonomy" id="192843"/>
    <lineage>
        <taxon>Bacteria</taxon>
        <taxon>Pseudomonadati</taxon>
        <taxon>Pseudomonadota</taxon>
        <taxon>Betaproteobacteria</taxon>
        <taxon>Burkholderiales</taxon>
        <taxon>Comamonadaceae</taxon>
        <taxon>Rhodoferax</taxon>
    </lineage>
</organism>
<feature type="transmembrane region" description="Helical" evidence="1">
    <location>
        <begin position="34"/>
        <end position="52"/>
    </location>
</feature>
<reference evidence="3 4" key="1">
    <citation type="submission" date="2017-01" db="EMBL/GenBank/DDBJ databases">
        <title>Novel large sulfur bacteria in the metagenomes of groundwater-fed chemosynthetic microbial mats in the Lake Huron basin.</title>
        <authorList>
            <person name="Sharrar A.M."/>
            <person name="Flood B.E."/>
            <person name="Bailey J.V."/>
            <person name="Jones D.S."/>
            <person name="Biddanda B."/>
            <person name="Ruberg S.A."/>
            <person name="Marcus D.N."/>
            <person name="Dick G.J."/>
        </authorList>
    </citation>
    <scope>NUCLEOTIDE SEQUENCE [LARGE SCALE GENOMIC DNA]</scope>
    <source>
        <strain evidence="3">A7</strain>
    </source>
</reference>
<dbReference type="NCBIfam" id="NF037970">
    <property type="entry name" value="vanZ_1"/>
    <property type="match status" value="1"/>
</dbReference>
<keyword evidence="1" id="KW-0812">Transmembrane</keyword>
<comment type="caution">
    <text evidence="3">The sequence shown here is derived from an EMBL/GenBank/DDBJ whole genome shotgun (WGS) entry which is preliminary data.</text>
</comment>
<keyword evidence="1" id="KW-1133">Transmembrane helix</keyword>
<evidence type="ECO:0000313" key="4">
    <source>
        <dbReference type="Proteomes" id="UP000192505"/>
    </source>
</evidence>
<name>A0A1W9KNP8_9BURK</name>
<protein>
    <recommendedName>
        <fullName evidence="2">VanZ-like domain-containing protein</fullName>
    </recommendedName>
</protein>
<dbReference type="EMBL" id="MTEI01000040">
    <property type="protein sequence ID" value="OQW85731.1"/>
    <property type="molecule type" value="Genomic_DNA"/>
</dbReference>
<sequence length="109" mass="10667">MAAGGLAVALLAGLLVGGAQPAAVGLVPTPWDKLAHTAVFALLAASIGYASGLRGGRMLLVAIGGAVAVGVVDEWHQLYLPGRSAGLADLAADVLGAVAGAWFAARRPA</sequence>
<proteinExistence type="predicted"/>
<keyword evidence="1" id="KW-0472">Membrane</keyword>
<dbReference type="Proteomes" id="UP000192505">
    <property type="component" value="Unassembled WGS sequence"/>
</dbReference>
<evidence type="ECO:0000256" key="1">
    <source>
        <dbReference type="SAM" id="Phobius"/>
    </source>
</evidence>
<feature type="domain" description="VanZ-like" evidence="2">
    <location>
        <begin position="31"/>
        <end position="104"/>
    </location>
</feature>
<dbReference type="Pfam" id="PF04892">
    <property type="entry name" value="VanZ"/>
    <property type="match status" value="1"/>
</dbReference>
<dbReference type="InterPro" id="IPR006976">
    <property type="entry name" value="VanZ-like"/>
</dbReference>
<dbReference type="AlphaFoldDB" id="A0A1W9KNP8"/>
<evidence type="ECO:0000259" key="2">
    <source>
        <dbReference type="Pfam" id="PF04892"/>
    </source>
</evidence>
<evidence type="ECO:0000313" key="3">
    <source>
        <dbReference type="EMBL" id="OQW85731.1"/>
    </source>
</evidence>
<gene>
    <name evidence="3" type="ORF">BWK72_20790</name>
</gene>
<accession>A0A1W9KNP8</accession>